<feature type="repeat" description="TPR" evidence="1">
    <location>
        <begin position="370"/>
        <end position="403"/>
    </location>
</feature>
<dbReference type="InterPro" id="IPR024983">
    <property type="entry name" value="CHAT_dom"/>
</dbReference>
<evidence type="ECO:0000313" key="4">
    <source>
        <dbReference type="EMBL" id="RQH50319.1"/>
    </source>
</evidence>
<dbReference type="SUPFAM" id="SSF48452">
    <property type="entry name" value="TPR-like"/>
    <property type="match status" value="3"/>
</dbReference>
<feature type="repeat" description="TPR" evidence="1">
    <location>
        <begin position="130"/>
        <end position="163"/>
    </location>
</feature>
<feature type="domain" description="CHAT" evidence="3">
    <location>
        <begin position="659"/>
        <end position="980"/>
    </location>
</feature>
<dbReference type="Pfam" id="PF12770">
    <property type="entry name" value="CHAT"/>
    <property type="match status" value="1"/>
</dbReference>
<protein>
    <submittedName>
        <fullName evidence="4">CHAT domain-containing protein</fullName>
    </submittedName>
</protein>
<feature type="coiled-coil region" evidence="2">
    <location>
        <begin position="518"/>
        <end position="569"/>
    </location>
</feature>
<dbReference type="PROSITE" id="PS50005">
    <property type="entry name" value="TPR"/>
    <property type="match status" value="7"/>
</dbReference>
<dbReference type="Gene3D" id="1.25.40.10">
    <property type="entry name" value="Tetratricopeptide repeat domain"/>
    <property type="match status" value="2"/>
</dbReference>
<organism evidence="4 5">
    <name type="scientific">Okeania hirsuta</name>
    <dbReference type="NCBI Taxonomy" id="1458930"/>
    <lineage>
        <taxon>Bacteria</taxon>
        <taxon>Bacillati</taxon>
        <taxon>Cyanobacteriota</taxon>
        <taxon>Cyanophyceae</taxon>
        <taxon>Oscillatoriophycideae</taxon>
        <taxon>Oscillatoriales</taxon>
        <taxon>Microcoleaceae</taxon>
        <taxon>Okeania</taxon>
    </lineage>
</organism>
<dbReference type="OrthoDB" id="434769at2"/>
<feature type="repeat" description="TPR" evidence="1">
    <location>
        <begin position="330"/>
        <end position="363"/>
    </location>
</feature>
<keyword evidence="5" id="KW-1185">Reference proteome</keyword>
<keyword evidence="1" id="KW-0802">TPR repeat</keyword>
<reference evidence="4 5" key="1">
    <citation type="journal article" date="2018" name="ACS Chem. Biol.">
        <title>Ketoreductase domain dysfunction expands chemodiversity: malyngamide biosynthesis in the cyanobacterium Okeania hirsuta.</title>
        <authorList>
            <person name="Moss N.A."/>
            <person name="Leao T."/>
            <person name="Rankin M."/>
            <person name="McCullough T.M."/>
            <person name="Qu P."/>
            <person name="Korobeynikov A."/>
            <person name="Smith J.L."/>
            <person name="Gerwick L."/>
            <person name="Gerwick W.H."/>
        </authorList>
    </citation>
    <scope>NUCLEOTIDE SEQUENCE [LARGE SCALE GENOMIC DNA]</scope>
    <source>
        <strain evidence="4 5">PAB10Feb10-1</strain>
    </source>
</reference>
<dbReference type="InterPro" id="IPR019734">
    <property type="entry name" value="TPR_rpt"/>
</dbReference>
<comment type="caution">
    <text evidence="4">The sequence shown here is derived from an EMBL/GenBank/DDBJ whole genome shotgun (WGS) entry which is preliminary data.</text>
</comment>
<gene>
    <name evidence="4" type="ORF">D5R40_06365</name>
</gene>
<feature type="repeat" description="TPR" evidence="1">
    <location>
        <begin position="290"/>
        <end position="323"/>
    </location>
</feature>
<evidence type="ECO:0000256" key="1">
    <source>
        <dbReference type="PROSITE-ProRule" id="PRU00339"/>
    </source>
</evidence>
<dbReference type="AlphaFoldDB" id="A0A3N6PGR1"/>
<accession>A0A3N6PGR1</accession>
<dbReference type="EMBL" id="RCBY01000022">
    <property type="protein sequence ID" value="RQH50319.1"/>
    <property type="molecule type" value="Genomic_DNA"/>
</dbReference>
<proteinExistence type="predicted"/>
<keyword evidence="2" id="KW-0175">Coiled coil</keyword>
<evidence type="ECO:0000259" key="3">
    <source>
        <dbReference type="Pfam" id="PF12770"/>
    </source>
</evidence>
<dbReference type="Proteomes" id="UP000269154">
    <property type="component" value="Unassembled WGS sequence"/>
</dbReference>
<evidence type="ECO:0000313" key="5">
    <source>
        <dbReference type="Proteomes" id="UP000269154"/>
    </source>
</evidence>
<dbReference type="SMART" id="SM00028">
    <property type="entry name" value="TPR"/>
    <property type="match status" value="9"/>
</dbReference>
<dbReference type="InterPro" id="IPR011990">
    <property type="entry name" value="TPR-like_helical_dom_sf"/>
</dbReference>
<feature type="repeat" description="TPR" evidence="1">
    <location>
        <begin position="210"/>
        <end position="243"/>
    </location>
</feature>
<name>A0A3N6PGR1_9CYAN</name>
<feature type="repeat" description="TPR" evidence="1">
    <location>
        <begin position="250"/>
        <end position="283"/>
    </location>
</feature>
<dbReference type="Pfam" id="PF13181">
    <property type="entry name" value="TPR_8"/>
    <property type="match status" value="1"/>
</dbReference>
<dbReference type="RefSeq" id="WP_124154372.1">
    <property type="nucleotide sequence ID" value="NZ_CAWOLW010000135.1"/>
</dbReference>
<feature type="repeat" description="TPR" evidence="1">
    <location>
        <begin position="170"/>
        <end position="203"/>
    </location>
</feature>
<sequence length="984" mass="110026">MVSPVRWLSILTINSLILFSVSFPLLMLPSIVNKGEVAAQTNPDAEAEKVFDEVMKLYKQGTAESRKQAIAKWEEALLLFRKIGNLRREAVTLVWIGYVYDSLGEKQTALNYLNQALPIYQQVGDRRGEASTLNNIGLVYNSLGEKQTALNYLNQALPIRRQVGDLRGEASTLNNIGLVYNSLGEKQTALNYLNQALPIKRQVDDLRGEATTLTSIGSVYDSLGEKQKAFNYLNQALPIYQQVGDHRGKATTLISIGSVYNSLGDKQTALNYLNQALPIYQQVGDQDGEASTLNNIGSVYNSLGEKQTALNYLNQALPIYQQVGDRRGEASTLNNIGLVYNSLGEKQTAFNYLNQALPIYQQVGDQDGEASTLNNIGSVYNSLGEKQTALNYLNQALPIRRQVGDRDGEAGTLFNIAWLKRDQGKLTESLTFIEKSLEIIEDLRTKIASVELRASYFATVQDRYEFYIDLLMELHKQNPNQGHDAKAFYASERSRARAFLELLNEASVNIRQGIDPKLAMAETELQQQLNAIETQRIKLLSGEYTCEQKANIEQTRDQLIDEYNQLRIKIRTTSPNYAALTEPQPLTLKEVQQQVLDDNTLLLQYSLGEESSYLWAVTKDSIHSYQLPPQAKIKNAAIELMVRITSPRERNDIAKVDSAADELTEILIKPVTDKLNKKRLLIVADRFLQEIPFSVLSIPNTDQESDGYQPLIVNHEIVNLPSVTTIANIRNSTKSRKLAPKKVAIIADPVFSPDDARFTGKTTTISTAESRSRAFPLEAQQLDRAARDVGIRWDRLPGTRTEAEAIMALIPESERTQAFDFQANREIATSQELAQYQIVHFATHGFANGKQPELSGVVMSLVDKNGNWQNGFLRLNDIFNLNLPAELVVLSACQTALGKDIKGEGLVGLTKIFMYAGAKRVVGSLWVVDDSRTADLMSQFYQGMLDQRLSPVEALRAAQLQMLETEISPYYWGAFTLQGEYDSR</sequence>
<dbReference type="PANTHER" id="PTHR10098">
    <property type="entry name" value="RAPSYN-RELATED"/>
    <property type="match status" value="1"/>
</dbReference>
<evidence type="ECO:0000256" key="2">
    <source>
        <dbReference type="SAM" id="Coils"/>
    </source>
</evidence>
<dbReference type="Pfam" id="PF13424">
    <property type="entry name" value="TPR_12"/>
    <property type="match status" value="4"/>
</dbReference>
<dbReference type="PANTHER" id="PTHR10098:SF108">
    <property type="entry name" value="TETRATRICOPEPTIDE REPEAT PROTEIN 28"/>
    <property type="match status" value="1"/>
</dbReference>